<evidence type="ECO:0000313" key="1">
    <source>
        <dbReference type="EMBL" id="CAB4160336.1"/>
    </source>
</evidence>
<sequence>MPYSLDTEIESIIANPGSVASSNLFTVFNLLLNKSEFKTIVLSQVQNALNSYYSSNDNNSLQNLIQNTITSQPVLTSFGNIVDTKITSNQMITGIKTATDKIDFNPPNSSYEKGLKQLMSDLSNQVSLCATNTSVVSVQSAVNTILTDTASIKNQNNTIISNINTSKLDLTTAIEGISISVTLGSLELSIADEQTFINNINAHSDILKDQIIAAIPSLTPVTTGITDLSTLCSGRFDSLDTSISNIDTIDLSTFTTKTDSIDAQLSILSLANNTILSTVNDLKKYNYGNWKIEDQQLVITYDNVEIIRFNLLDTQGNPTIDEIRERSVVVNA</sequence>
<reference evidence="1" key="1">
    <citation type="submission" date="2020-04" db="EMBL/GenBank/DDBJ databases">
        <authorList>
            <person name="Chiriac C."/>
            <person name="Salcher M."/>
            <person name="Ghai R."/>
            <person name="Kavagutti S V."/>
        </authorList>
    </citation>
    <scope>NUCLEOTIDE SEQUENCE</scope>
</reference>
<dbReference type="EMBL" id="LR796696">
    <property type="protein sequence ID" value="CAB4160336.1"/>
    <property type="molecule type" value="Genomic_DNA"/>
</dbReference>
<proteinExistence type="predicted"/>
<accession>A0A6J5NRQ6</accession>
<name>A0A6J5NRQ6_9CAUD</name>
<protein>
    <submittedName>
        <fullName evidence="1">Uncharacterized protein</fullName>
    </submittedName>
</protein>
<gene>
    <name evidence="1" type="ORF">UFOVP724_153</name>
</gene>
<organism evidence="1">
    <name type="scientific">uncultured Caudovirales phage</name>
    <dbReference type="NCBI Taxonomy" id="2100421"/>
    <lineage>
        <taxon>Viruses</taxon>
        <taxon>Duplodnaviria</taxon>
        <taxon>Heunggongvirae</taxon>
        <taxon>Uroviricota</taxon>
        <taxon>Caudoviricetes</taxon>
        <taxon>Peduoviridae</taxon>
        <taxon>Maltschvirus</taxon>
        <taxon>Maltschvirus maltsch</taxon>
    </lineage>
</organism>